<dbReference type="Proteomes" id="UP000273405">
    <property type="component" value="Unassembled WGS sequence"/>
</dbReference>
<dbReference type="Gene3D" id="3.40.50.720">
    <property type="entry name" value="NAD(P)-binding Rossmann-like Domain"/>
    <property type="match status" value="1"/>
</dbReference>
<evidence type="ECO:0000256" key="2">
    <source>
        <dbReference type="ARBA" id="ARBA00022490"/>
    </source>
</evidence>
<feature type="binding site" evidence="13">
    <location>
        <begin position="169"/>
        <end position="170"/>
    </location>
    <ligand>
        <name>(S)-2,3,4,5-tetrahydrodipicolinate</name>
        <dbReference type="ChEBI" id="CHEBI:16845"/>
    </ligand>
</feature>
<dbReference type="GO" id="GO:0016726">
    <property type="term" value="F:oxidoreductase activity, acting on CH or CH2 groups, NAD or NADP as acceptor"/>
    <property type="evidence" value="ECO:0007669"/>
    <property type="project" value="UniProtKB-UniRule"/>
</dbReference>
<dbReference type="GO" id="GO:0051287">
    <property type="term" value="F:NAD binding"/>
    <property type="evidence" value="ECO:0007669"/>
    <property type="project" value="UniProtKB-UniRule"/>
</dbReference>
<dbReference type="HAMAP" id="MF_00102">
    <property type="entry name" value="DapB"/>
    <property type="match status" value="1"/>
</dbReference>
<comment type="caution">
    <text evidence="13">Lacks conserved residue(s) required for the propagation of feature annotation.</text>
</comment>
<dbReference type="Gene3D" id="3.30.360.10">
    <property type="entry name" value="Dihydrodipicolinate Reductase, domain 2"/>
    <property type="match status" value="1"/>
</dbReference>
<feature type="binding site" evidence="13">
    <location>
        <position position="160"/>
    </location>
    <ligand>
        <name>(S)-2,3,4,5-tetrahydrodipicolinate</name>
        <dbReference type="ChEBI" id="CHEBI:16845"/>
    </ligand>
</feature>
<dbReference type="CDD" id="cd02274">
    <property type="entry name" value="DHDPR_N"/>
    <property type="match status" value="1"/>
</dbReference>
<dbReference type="PANTHER" id="PTHR20836:SF0">
    <property type="entry name" value="4-HYDROXY-TETRAHYDRODIPICOLINATE REDUCTASE 1, CHLOROPLASTIC-RELATED"/>
    <property type="match status" value="1"/>
</dbReference>
<evidence type="ECO:0000259" key="15">
    <source>
        <dbReference type="Pfam" id="PF05173"/>
    </source>
</evidence>
<feature type="binding site" evidence="13">
    <location>
        <begin position="126"/>
        <end position="129"/>
    </location>
    <ligand>
        <name>NAD(+)</name>
        <dbReference type="ChEBI" id="CHEBI:57540"/>
    </ligand>
</feature>
<keyword evidence="7 13" id="KW-0520">NAD</keyword>
<protein>
    <recommendedName>
        <fullName evidence="10 13">4-hydroxy-tetrahydrodipicolinate reductase</fullName>
        <shortName evidence="13">HTPA reductase</shortName>
        <ecNumber evidence="10 13">1.17.1.8</ecNumber>
    </recommendedName>
</protein>
<dbReference type="EC" id="1.17.1.8" evidence="10 13"/>
<dbReference type="AlphaFoldDB" id="A0A3A8N0E6"/>
<evidence type="ECO:0000256" key="13">
    <source>
        <dbReference type="HAMAP-Rule" id="MF_00102"/>
    </source>
</evidence>
<dbReference type="Pfam" id="PF05173">
    <property type="entry name" value="DapB_C"/>
    <property type="match status" value="1"/>
</dbReference>
<keyword evidence="5 13" id="KW-0220">Diaminopimelate biosynthesis</keyword>
<feature type="domain" description="Dihydrodipicolinate reductase N-terminal" evidence="14">
    <location>
        <begin position="4"/>
        <end position="129"/>
    </location>
</feature>
<dbReference type="FunFam" id="3.30.360.10:FF:000004">
    <property type="entry name" value="4-hydroxy-tetrahydrodipicolinate reductase"/>
    <property type="match status" value="1"/>
</dbReference>
<dbReference type="InterPro" id="IPR022664">
    <property type="entry name" value="DapB_N_CS"/>
</dbReference>
<dbReference type="PROSITE" id="PS01298">
    <property type="entry name" value="DAPB"/>
    <property type="match status" value="1"/>
</dbReference>
<comment type="similarity">
    <text evidence="1 13">Belongs to the DapB family.</text>
</comment>
<evidence type="ECO:0000259" key="14">
    <source>
        <dbReference type="Pfam" id="PF01113"/>
    </source>
</evidence>
<keyword evidence="8 13" id="KW-0457">Lysine biosynthesis</keyword>
<dbReference type="UniPathway" id="UPA00034">
    <property type="reaction ID" value="UER00018"/>
</dbReference>
<keyword evidence="2 13" id="KW-0963">Cytoplasm</keyword>
<dbReference type="InterPro" id="IPR036291">
    <property type="entry name" value="NAD(P)-bd_dom_sf"/>
</dbReference>
<evidence type="ECO:0000256" key="12">
    <source>
        <dbReference type="ARBA" id="ARBA00049396"/>
    </source>
</evidence>
<comment type="caution">
    <text evidence="16">The sequence shown here is derived from an EMBL/GenBank/DDBJ whole genome shotgun (WGS) entry which is preliminary data.</text>
</comment>
<gene>
    <name evidence="13" type="primary">dapB</name>
    <name evidence="16" type="ORF">D7X12_33780</name>
</gene>
<dbReference type="GO" id="GO:0019877">
    <property type="term" value="P:diaminopimelate biosynthetic process"/>
    <property type="evidence" value="ECO:0007669"/>
    <property type="project" value="UniProtKB-UniRule"/>
</dbReference>
<dbReference type="GO" id="GO:0050661">
    <property type="term" value="F:NADP binding"/>
    <property type="evidence" value="ECO:0007669"/>
    <property type="project" value="UniProtKB-UniRule"/>
</dbReference>
<comment type="catalytic activity">
    <reaction evidence="11 13">
        <text>(S)-2,3,4,5-tetrahydrodipicolinate + NADP(+) + H2O = (2S,4S)-4-hydroxy-2,3,4,5-tetrahydrodipicolinate + NADPH + H(+)</text>
        <dbReference type="Rhea" id="RHEA:35331"/>
        <dbReference type="ChEBI" id="CHEBI:15377"/>
        <dbReference type="ChEBI" id="CHEBI:15378"/>
        <dbReference type="ChEBI" id="CHEBI:16845"/>
        <dbReference type="ChEBI" id="CHEBI:57783"/>
        <dbReference type="ChEBI" id="CHEBI:58349"/>
        <dbReference type="ChEBI" id="CHEBI:67139"/>
        <dbReference type="EC" id="1.17.1.8"/>
    </reaction>
</comment>
<evidence type="ECO:0000256" key="11">
    <source>
        <dbReference type="ARBA" id="ARBA00049080"/>
    </source>
</evidence>
<evidence type="ECO:0000256" key="9">
    <source>
        <dbReference type="ARBA" id="ARBA00037922"/>
    </source>
</evidence>
<feature type="active site" description="Proton donor" evidence="13">
    <location>
        <position position="163"/>
    </location>
</feature>
<dbReference type="InterPro" id="IPR000846">
    <property type="entry name" value="DapB_N"/>
</dbReference>
<reference evidence="17" key="1">
    <citation type="submission" date="2018-09" db="EMBL/GenBank/DDBJ databases">
        <authorList>
            <person name="Livingstone P.G."/>
            <person name="Whitworth D.E."/>
        </authorList>
    </citation>
    <scope>NUCLEOTIDE SEQUENCE [LARGE SCALE GENOMIC DNA]</scope>
    <source>
        <strain evidence="17">CA040B</strain>
    </source>
</reference>
<dbReference type="PIRSF" id="PIRSF000161">
    <property type="entry name" value="DHPR"/>
    <property type="match status" value="1"/>
</dbReference>
<evidence type="ECO:0000256" key="5">
    <source>
        <dbReference type="ARBA" id="ARBA00022915"/>
    </source>
</evidence>
<dbReference type="OrthoDB" id="9790352at2"/>
<dbReference type="EMBL" id="RAWG01000318">
    <property type="protein sequence ID" value="RKH35611.1"/>
    <property type="molecule type" value="Genomic_DNA"/>
</dbReference>
<dbReference type="RefSeq" id="WP_120629334.1">
    <property type="nucleotide sequence ID" value="NZ_RAWG01000318.1"/>
</dbReference>
<keyword evidence="6 13" id="KW-0560">Oxidoreductase</keyword>
<feature type="active site" description="Proton donor/acceptor" evidence="13">
    <location>
        <position position="159"/>
    </location>
</feature>
<name>A0A3A8N0E6_9BACT</name>
<feature type="domain" description="Dihydrodipicolinate reductase C-terminal" evidence="15">
    <location>
        <begin position="132"/>
        <end position="267"/>
    </location>
</feature>
<comment type="catalytic activity">
    <reaction evidence="12 13">
        <text>(S)-2,3,4,5-tetrahydrodipicolinate + NAD(+) + H2O = (2S,4S)-4-hydroxy-2,3,4,5-tetrahydrodipicolinate + NADH + H(+)</text>
        <dbReference type="Rhea" id="RHEA:35323"/>
        <dbReference type="ChEBI" id="CHEBI:15377"/>
        <dbReference type="ChEBI" id="CHEBI:15378"/>
        <dbReference type="ChEBI" id="CHEBI:16845"/>
        <dbReference type="ChEBI" id="CHEBI:57540"/>
        <dbReference type="ChEBI" id="CHEBI:57945"/>
        <dbReference type="ChEBI" id="CHEBI:67139"/>
        <dbReference type="EC" id="1.17.1.8"/>
    </reaction>
</comment>
<evidence type="ECO:0000256" key="3">
    <source>
        <dbReference type="ARBA" id="ARBA00022605"/>
    </source>
</evidence>
<evidence type="ECO:0000256" key="1">
    <source>
        <dbReference type="ARBA" id="ARBA00006642"/>
    </source>
</evidence>
<feature type="binding site" evidence="13">
    <location>
        <begin position="9"/>
        <end position="14"/>
    </location>
    <ligand>
        <name>NAD(+)</name>
        <dbReference type="ChEBI" id="CHEBI:57540"/>
    </ligand>
</feature>
<comment type="subunit">
    <text evidence="13">Homotetramer.</text>
</comment>
<dbReference type="SUPFAM" id="SSF55347">
    <property type="entry name" value="Glyceraldehyde-3-phosphate dehydrogenase-like, C-terminal domain"/>
    <property type="match status" value="1"/>
</dbReference>
<comment type="subcellular location">
    <subcellularLocation>
        <location evidence="13">Cytoplasm</location>
    </subcellularLocation>
</comment>
<dbReference type="GO" id="GO:0008839">
    <property type="term" value="F:4-hydroxy-tetrahydrodipicolinate reductase"/>
    <property type="evidence" value="ECO:0007669"/>
    <property type="project" value="UniProtKB-UniRule"/>
</dbReference>
<dbReference type="GO" id="GO:0005737">
    <property type="term" value="C:cytoplasm"/>
    <property type="evidence" value="ECO:0007669"/>
    <property type="project" value="UniProtKB-SubCell"/>
</dbReference>
<dbReference type="InterPro" id="IPR023940">
    <property type="entry name" value="DHDPR_bac"/>
</dbReference>
<evidence type="ECO:0000256" key="4">
    <source>
        <dbReference type="ARBA" id="ARBA00022857"/>
    </source>
</evidence>
<comment type="caution">
    <text evidence="13">Was originally thought to be a dihydrodipicolinate reductase (DHDPR), catalyzing the conversion of dihydrodipicolinate to tetrahydrodipicolinate. However, it was shown in E.coli that the substrate of the enzymatic reaction is not dihydrodipicolinate (DHDP) but in fact (2S,4S)-4-hydroxy-2,3,4,5-tetrahydrodipicolinic acid (HTPA), the product released by the DapA-catalyzed reaction.</text>
</comment>
<dbReference type="Pfam" id="PF01113">
    <property type="entry name" value="DapB_N"/>
    <property type="match status" value="1"/>
</dbReference>
<dbReference type="GO" id="GO:0009089">
    <property type="term" value="P:lysine biosynthetic process via diaminopimelate"/>
    <property type="evidence" value="ECO:0007669"/>
    <property type="project" value="UniProtKB-UniRule"/>
</dbReference>
<comment type="function">
    <text evidence="13">Catalyzes the conversion of 4-hydroxy-tetrahydrodipicolinate (HTPA) to tetrahydrodipicolinate.</text>
</comment>
<keyword evidence="4 13" id="KW-0521">NADP</keyword>
<keyword evidence="3 13" id="KW-0028">Amino-acid biosynthesis</keyword>
<feature type="binding site" evidence="13">
    <location>
        <position position="36"/>
    </location>
    <ligand>
        <name>NADP(+)</name>
        <dbReference type="ChEBI" id="CHEBI:58349"/>
    </ligand>
</feature>
<dbReference type="PANTHER" id="PTHR20836">
    <property type="entry name" value="DIHYDRODIPICOLINATE REDUCTASE"/>
    <property type="match status" value="1"/>
</dbReference>
<keyword evidence="17" id="KW-1185">Reference proteome</keyword>
<feature type="binding site" evidence="13">
    <location>
        <begin position="102"/>
        <end position="104"/>
    </location>
    <ligand>
        <name>NAD(+)</name>
        <dbReference type="ChEBI" id="CHEBI:57540"/>
    </ligand>
</feature>
<sequence length="273" mass="28251">MATRTVITGITGRMGSTLLRLARDASDLQLVGATARPGSPAAGQDAGLVARLGAALDVAVADDLGRALDAAKADVVVDFTSAEASLAHARACAERGVALVVGSTGFTPEAHAALQAHAKVVPIVAAPNMSVGVNLVIRMAAELARVLGPSFDVEVLEAHHRMKKDAPSGTALRLAEVLADALGRTREDLTFAREGQTGARPPGEIGVQALRGGDVVGEHTVYFFGEGERIELTHRATNRDQFALGALRAARWVAGRAPGLYDMADVLGLQGKT</sequence>
<evidence type="ECO:0000256" key="6">
    <source>
        <dbReference type="ARBA" id="ARBA00023002"/>
    </source>
</evidence>
<evidence type="ECO:0000256" key="7">
    <source>
        <dbReference type="ARBA" id="ARBA00023027"/>
    </source>
</evidence>
<dbReference type="SUPFAM" id="SSF51735">
    <property type="entry name" value="NAD(P)-binding Rossmann-fold domains"/>
    <property type="match status" value="1"/>
</dbReference>
<evidence type="ECO:0000256" key="8">
    <source>
        <dbReference type="ARBA" id="ARBA00023154"/>
    </source>
</evidence>
<accession>A0A3A8N0E6</accession>
<proteinExistence type="inferred from homology"/>
<evidence type="ECO:0000313" key="17">
    <source>
        <dbReference type="Proteomes" id="UP000273405"/>
    </source>
</evidence>
<comment type="pathway">
    <text evidence="9 13">Amino-acid biosynthesis; L-lysine biosynthesis via DAP pathway; (S)-tetrahydrodipicolinate from L-aspartate: step 4/4.</text>
</comment>
<evidence type="ECO:0000313" key="16">
    <source>
        <dbReference type="EMBL" id="RKH35611.1"/>
    </source>
</evidence>
<dbReference type="NCBIfam" id="TIGR00036">
    <property type="entry name" value="dapB"/>
    <property type="match status" value="1"/>
</dbReference>
<dbReference type="InterPro" id="IPR022663">
    <property type="entry name" value="DapB_C"/>
</dbReference>
<organism evidence="16 17">
    <name type="scientific">Corallococcus sicarius</name>
    <dbReference type="NCBI Taxonomy" id="2316726"/>
    <lineage>
        <taxon>Bacteria</taxon>
        <taxon>Pseudomonadati</taxon>
        <taxon>Myxococcota</taxon>
        <taxon>Myxococcia</taxon>
        <taxon>Myxococcales</taxon>
        <taxon>Cystobacterineae</taxon>
        <taxon>Myxococcaceae</taxon>
        <taxon>Corallococcus</taxon>
    </lineage>
</organism>
<evidence type="ECO:0000256" key="10">
    <source>
        <dbReference type="ARBA" id="ARBA00038983"/>
    </source>
</evidence>